<dbReference type="SMART" id="SM00342">
    <property type="entry name" value="HTH_ARAC"/>
    <property type="match status" value="1"/>
</dbReference>
<dbReference type="RefSeq" id="WP_212216634.1">
    <property type="nucleotide sequence ID" value="NZ_JAGUCO010000010.1"/>
</dbReference>
<sequence>MTERSLLNILLSKYFIGIFVGLTVILIVVISYFSSIKDLVIFPSEEEYTFGGYTDKVNQGASEIIELTISDSTLLFHFRLKEGFFSPYAGFSISRKDGKSIDASEYNQISLCVLGENIKRLGVGVYGVLNDADEEGENLFHSYLNISDVKEIYHISKSQLQHPDWWEDLYQITDSENDEPDFSRIMHLNIGSAYSPDINTDKTIEIYTIAFTRDNSRLFTLLAIVYIVLIVSLFVFFYIRLYINKKGDSVTVTYQPVELKKENAVEDDICLGFINLHFHDNDLNLDVVAEKTGVSQRKITNLINNRFNCNFKSYINRIRINEAKRLLSETDMNIGEIAYKVGFNNQSHFNRVFKAENNISPSEYRENQ</sequence>
<dbReference type="PRINTS" id="PR00032">
    <property type="entry name" value="HTHARAC"/>
</dbReference>
<dbReference type="PANTHER" id="PTHR43280">
    <property type="entry name" value="ARAC-FAMILY TRANSCRIPTIONAL REGULATOR"/>
    <property type="match status" value="1"/>
</dbReference>
<dbReference type="PROSITE" id="PS01124">
    <property type="entry name" value="HTH_ARAC_FAMILY_2"/>
    <property type="match status" value="1"/>
</dbReference>
<dbReference type="Proteomes" id="UP000708576">
    <property type="component" value="Unassembled WGS sequence"/>
</dbReference>
<reference evidence="6 7" key="1">
    <citation type="journal article" date="2015" name="Int. J. Syst. Evol. Microbiol.">
        <title>Carboxylicivirga linearis sp. nov., isolated from a sea cucumber culture pond.</title>
        <authorList>
            <person name="Wang F.Q."/>
            <person name="Zhou Y.X."/>
            <person name="Lin X.Z."/>
            <person name="Chen G.J."/>
            <person name="Du Z.J."/>
        </authorList>
    </citation>
    <scope>NUCLEOTIDE SEQUENCE [LARGE SCALE GENOMIC DNA]</scope>
    <source>
        <strain evidence="6 7">FB218</strain>
    </source>
</reference>
<dbReference type="InterPro" id="IPR018062">
    <property type="entry name" value="HTH_AraC-typ_CS"/>
</dbReference>
<dbReference type="InterPro" id="IPR020449">
    <property type="entry name" value="Tscrpt_reg_AraC-type_HTH"/>
</dbReference>
<organism evidence="6 7">
    <name type="scientific">Carboxylicivirga linearis</name>
    <dbReference type="NCBI Taxonomy" id="1628157"/>
    <lineage>
        <taxon>Bacteria</taxon>
        <taxon>Pseudomonadati</taxon>
        <taxon>Bacteroidota</taxon>
        <taxon>Bacteroidia</taxon>
        <taxon>Marinilabiliales</taxon>
        <taxon>Marinilabiliaceae</taxon>
        <taxon>Carboxylicivirga</taxon>
    </lineage>
</organism>
<evidence type="ECO:0000313" key="6">
    <source>
        <dbReference type="EMBL" id="MBS2099393.1"/>
    </source>
</evidence>
<dbReference type="SUPFAM" id="SSF46689">
    <property type="entry name" value="Homeodomain-like"/>
    <property type="match status" value="1"/>
</dbReference>
<dbReference type="PROSITE" id="PS00041">
    <property type="entry name" value="HTH_ARAC_FAMILY_1"/>
    <property type="match status" value="1"/>
</dbReference>
<dbReference type="PANTHER" id="PTHR43280:SF29">
    <property type="entry name" value="ARAC-FAMILY TRANSCRIPTIONAL REGULATOR"/>
    <property type="match status" value="1"/>
</dbReference>
<keyword evidence="2" id="KW-0238">DNA-binding</keyword>
<proteinExistence type="predicted"/>
<keyword evidence="4" id="KW-0472">Membrane</keyword>
<keyword evidence="7" id="KW-1185">Reference proteome</keyword>
<keyword evidence="1" id="KW-0805">Transcription regulation</keyword>
<keyword evidence="3" id="KW-0804">Transcription</keyword>
<name>A0ABS5JWY1_9BACT</name>
<evidence type="ECO:0000256" key="1">
    <source>
        <dbReference type="ARBA" id="ARBA00023015"/>
    </source>
</evidence>
<feature type="transmembrane region" description="Helical" evidence="4">
    <location>
        <begin position="12"/>
        <end position="33"/>
    </location>
</feature>
<comment type="caution">
    <text evidence="6">The sequence shown here is derived from an EMBL/GenBank/DDBJ whole genome shotgun (WGS) entry which is preliminary data.</text>
</comment>
<keyword evidence="4" id="KW-0812">Transmembrane</keyword>
<feature type="domain" description="HTH araC/xylS-type" evidence="5">
    <location>
        <begin position="268"/>
        <end position="367"/>
    </location>
</feature>
<dbReference type="InterPro" id="IPR009057">
    <property type="entry name" value="Homeodomain-like_sf"/>
</dbReference>
<accession>A0ABS5JWY1</accession>
<evidence type="ECO:0000313" key="7">
    <source>
        <dbReference type="Proteomes" id="UP000708576"/>
    </source>
</evidence>
<dbReference type="EMBL" id="JAGUCO010000010">
    <property type="protein sequence ID" value="MBS2099393.1"/>
    <property type="molecule type" value="Genomic_DNA"/>
</dbReference>
<evidence type="ECO:0000259" key="5">
    <source>
        <dbReference type="PROSITE" id="PS01124"/>
    </source>
</evidence>
<dbReference type="Gene3D" id="1.10.10.60">
    <property type="entry name" value="Homeodomain-like"/>
    <property type="match status" value="2"/>
</dbReference>
<evidence type="ECO:0000256" key="2">
    <source>
        <dbReference type="ARBA" id="ARBA00023125"/>
    </source>
</evidence>
<gene>
    <name evidence="6" type="ORF">KEM10_13950</name>
</gene>
<evidence type="ECO:0000256" key="3">
    <source>
        <dbReference type="ARBA" id="ARBA00023163"/>
    </source>
</evidence>
<dbReference type="InterPro" id="IPR018060">
    <property type="entry name" value="HTH_AraC"/>
</dbReference>
<protein>
    <submittedName>
        <fullName evidence="6">Helix-turn-helix transcriptional regulator</fullName>
    </submittedName>
</protein>
<feature type="transmembrane region" description="Helical" evidence="4">
    <location>
        <begin position="218"/>
        <end position="239"/>
    </location>
</feature>
<dbReference type="Pfam" id="PF12833">
    <property type="entry name" value="HTH_18"/>
    <property type="match status" value="1"/>
</dbReference>
<keyword evidence="4" id="KW-1133">Transmembrane helix</keyword>
<evidence type="ECO:0000256" key="4">
    <source>
        <dbReference type="SAM" id="Phobius"/>
    </source>
</evidence>